<dbReference type="InterPro" id="IPR013229">
    <property type="entry name" value="PEGA"/>
</dbReference>
<sequence length="128" mass="15078">MNRYVIIALLAAALSGGCLERRLTITSDPEGALVFISDKEVGRTPVTTDFTWHGRYDIILRYPEEGYRTIKTSAGIYPKWYEWPPLDLLSHMAPWTYRDHRYLHYRLTKLEFPDDDVLIRRADGLRRY</sequence>
<dbReference type="EMBL" id="BARU01026158">
    <property type="protein sequence ID" value="GAH74615.1"/>
    <property type="molecule type" value="Genomic_DNA"/>
</dbReference>
<feature type="domain" description="PEGA" evidence="1">
    <location>
        <begin position="23"/>
        <end position="73"/>
    </location>
</feature>
<dbReference type="Pfam" id="PF08308">
    <property type="entry name" value="PEGA"/>
    <property type="match status" value="1"/>
</dbReference>
<protein>
    <recommendedName>
        <fullName evidence="1">PEGA domain-containing protein</fullName>
    </recommendedName>
</protein>
<reference evidence="2" key="1">
    <citation type="journal article" date="2014" name="Front. Microbiol.">
        <title>High frequency of phylogenetically diverse reductive dehalogenase-homologous genes in deep subseafloor sedimentary metagenomes.</title>
        <authorList>
            <person name="Kawai M."/>
            <person name="Futagami T."/>
            <person name="Toyoda A."/>
            <person name="Takaki Y."/>
            <person name="Nishi S."/>
            <person name="Hori S."/>
            <person name="Arai W."/>
            <person name="Tsubouchi T."/>
            <person name="Morono Y."/>
            <person name="Uchiyama I."/>
            <person name="Ito T."/>
            <person name="Fujiyama A."/>
            <person name="Inagaki F."/>
            <person name="Takami H."/>
        </authorList>
    </citation>
    <scope>NUCLEOTIDE SEQUENCE</scope>
    <source>
        <strain evidence="2">Expedition CK06-06</strain>
    </source>
</reference>
<organism evidence="2">
    <name type="scientific">marine sediment metagenome</name>
    <dbReference type="NCBI Taxonomy" id="412755"/>
    <lineage>
        <taxon>unclassified sequences</taxon>
        <taxon>metagenomes</taxon>
        <taxon>ecological metagenomes</taxon>
    </lineage>
</organism>
<dbReference type="AlphaFoldDB" id="X1IZE0"/>
<evidence type="ECO:0000313" key="2">
    <source>
        <dbReference type="EMBL" id="GAH74615.1"/>
    </source>
</evidence>
<evidence type="ECO:0000259" key="1">
    <source>
        <dbReference type="Pfam" id="PF08308"/>
    </source>
</evidence>
<proteinExistence type="predicted"/>
<name>X1IZE0_9ZZZZ</name>
<gene>
    <name evidence="2" type="ORF">S03H2_42057</name>
</gene>
<accession>X1IZE0</accession>
<comment type="caution">
    <text evidence="2">The sequence shown here is derived from an EMBL/GenBank/DDBJ whole genome shotgun (WGS) entry which is preliminary data.</text>
</comment>
<feature type="non-terminal residue" evidence="2">
    <location>
        <position position="128"/>
    </location>
</feature>
<dbReference type="PROSITE" id="PS51257">
    <property type="entry name" value="PROKAR_LIPOPROTEIN"/>
    <property type="match status" value="1"/>
</dbReference>